<dbReference type="RefSeq" id="WP_068742893.1">
    <property type="nucleotide sequence ID" value="NZ_FNSA01000003.1"/>
</dbReference>
<feature type="region of interest" description="Disordered" evidence="1">
    <location>
        <begin position="1"/>
        <end position="35"/>
    </location>
</feature>
<dbReference type="AlphaFoldDB" id="A0A1H4V106"/>
<sequence>MPDHHKFPTDTRVRFDVASSSPNPPGTVVNGTPNREGQILVAWDGLGTHFEDPADLALVEDAA</sequence>
<dbReference type="Proteomes" id="UP000182241">
    <property type="component" value="Unassembled WGS sequence"/>
</dbReference>
<dbReference type="EMBL" id="FNSA01000003">
    <property type="protein sequence ID" value="SEC74338.1"/>
    <property type="molecule type" value="Genomic_DNA"/>
</dbReference>
<evidence type="ECO:0000313" key="3">
    <source>
        <dbReference type="Proteomes" id="UP000182241"/>
    </source>
</evidence>
<feature type="compositionally biased region" description="Basic and acidic residues" evidence="1">
    <location>
        <begin position="1"/>
        <end position="15"/>
    </location>
</feature>
<evidence type="ECO:0000313" key="2">
    <source>
        <dbReference type="EMBL" id="SEC74338.1"/>
    </source>
</evidence>
<keyword evidence="3" id="KW-1185">Reference proteome</keyword>
<dbReference type="STRING" id="57704.SAMN04489793_3096"/>
<evidence type="ECO:0000256" key="1">
    <source>
        <dbReference type="SAM" id="MobiDB-lite"/>
    </source>
</evidence>
<reference evidence="3" key="1">
    <citation type="submission" date="2016-10" db="EMBL/GenBank/DDBJ databases">
        <authorList>
            <person name="Varghese N."/>
            <person name="Submissions S."/>
        </authorList>
    </citation>
    <scope>NUCLEOTIDE SEQUENCE [LARGE SCALE GENOMIC DNA]</scope>
    <source>
        <strain evidence="3">DSM 44234</strain>
    </source>
</reference>
<organism evidence="2 3">
    <name type="scientific">Tsukamurella tyrosinosolvens</name>
    <dbReference type="NCBI Taxonomy" id="57704"/>
    <lineage>
        <taxon>Bacteria</taxon>
        <taxon>Bacillati</taxon>
        <taxon>Actinomycetota</taxon>
        <taxon>Actinomycetes</taxon>
        <taxon>Mycobacteriales</taxon>
        <taxon>Tsukamurellaceae</taxon>
        <taxon>Tsukamurella</taxon>
    </lineage>
</organism>
<dbReference type="OrthoDB" id="9992445at2"/>
<accession>A0A1H4V106</accession>
<protein>
    <submittedName>
        <fullName evidence="2">Uncharacterized protein</fullName>
    </submittedName>
</protein>
<name>A0A1H4V106_TSUTY</name>
<gene>
    <name evidence="2" type="ORF">SAMN04489793_3096</name>
</gene>
<proteinExistence type="predicted"/>